<keyword evidence="6" id="KW-0325">Glycoprotein</keyword>
<feature type="disulfide bond" evidence="7">
    <location>
        <begin position="112"/>
        <end position="130"/>
    </location>
</feature>
<dbReference type="OrthoDB" id="8848202at2759"/>
<evidence type="ECO:0000256" key="2">
    <source>
        <dbReference type="ARBA" id="ARBA00022737"/>
    </source>
</evidence>
<dbReference type="GeneID" id="118501457"/>
<evidence type="ECO:0000313" key="13">
    <source>
        <dbReference type="RefSeq" id="XP_035885922.1"/>
    </source>
</evidence>
<accession>A0A7E6E4J6</accession>
<keyword evidence="3 9" id="KW-0472">Membrane</keyword>
<dbReference type="GO" id="GO:0005886">
    <property type="term" value="C:plasma membrane"/>
    <property type="evidence" value="ECO:0007669"/>
    <property type="project" value="TreeGrafter"/>
</dbReference>
<evidence type="ECO:0000256" key="5">
    <source>
        <dbReference type="ARBA" id="ARBA00023170"/>
    </source>
</evidence>
<dbReference type="GO" id="GO:0043065">
    <property type="term" value="P:positive regulation of apoptotic process"/>
    <property type="evidence" value="ECO:0007669"/>
    <property type="project" value="TreeGrafter"/>
</dbReference>
<dbReference type="InParanoid" id="A0A7E6E4J6"/>
<dbReference type="GO" id="GO:0036462">
    <property type="term" value="P:TRAIL-activated apoptotic signaling pathway"/>
    <property type="evidence" value="ECO:0007669"/>
    <property type="project" value="TreeGrafter"/>
</dbReference>
<dbReference type="SMART" id="SM00208">
    <property type="entry name" value="TNFR"/>
    <property type="match status" value="3"/>
</dbReference>
<evidence type="ECO:0000256" key="6">
    <source>
        <dbReference type="ARBA" id="ARBA00023180"/>
    </source>
</evidence>
<feature type="disulfide bond" evidence="7">
    <location>
        <begin position="150"/>
        <end position="163"/>
    </location>
</feature>
<dbReference type="SUPFAM" id="SSF57586">
    <property type="entry name" value="TNF receptor-like"/>
    <property type="match status" value="2"/>
</dbReference>
<dbReference type="Pfam" id="PF00020">
    <property type="entry name" value="TNFR_c6"/>
    <property type="match status" value="2"/>
</dbReference>
<dbReference type="PROSITE" id="PS00652">
    <property type="entry name" value="TNFR_NGFR_1"/>
    <property type="match status" value="1"/>
</dbReference>
<evidence type="ECO:0000256" key="1">
    <source>
        <dbReference type="ARBA" id="ARBA00004370"/>
    </source>
</evidence>
<keyword evidence="5" id="KW-0675">Receptor</keyword>
<feature type="disulfide bond" evidence="7">
    <location>
        <begin position="91"/>
        <end position="106"/>
    </location>
</feature>
<feature type="chain" id="PRO_5028802255" evidence="10">
    <location>
        <begin position="29"/>
        <end position="234"/>
    </location>
</feature>
<proteinExistence type="predicted"/>
<feature type="disulfide bond" evidence="7">
    <location>
        <begin position="153"/>
        <end position="171"/>
    </location>
</feature>
<dbReference type="AlphaFoldDB" id="A0A7E6E4J6"/>
<keyword evidence="9" id="KW-0812">Transmembrane</keyword>
<feature type="repeat" description="TNFR-Cys" evidence="7">
    <location>
        <begin position="131"/>
        <end position="171"/>
    </location>
</feature>
<feature type="transmembrane region" description="Helical" evidence="9">
    <location>
        <begin position="182"/>
        <end position="202"/>
    </location>
</feature>
<feature type="domain" description="TNFR-Cys" evidence="11">
    <location>
        <begin position="90"/>
        <end position="130"/>
    </location>
</feature>
<dbReference type="CDD" id="cd15837">
    <property type="entry name" value="TNFRSF26"/>
    <property type="match status" value="1"/>
</dbReference>
<feature type="repeat" description="TNFR-Cys" evidence="7">
    <location>
        <begin position="90"/>
        <end position="130"/>
    </location>
</feature>
<dbReference type="PANTHER" id="PTHR46330">
    <property type="entry name" value="TUMOR NECROSIS FACTOR RECEPTOR SUPERFAMILY MEMBER 10B"/>
    <property type="match status" value="1"/>
</dbReference>
<name>A0A7E6E4J6_9CHIR</name>
<keyword evidence="2" id="KW-0677">Repeat</keyword>
<sequence length="234" mass="25130">MALPSALLSLSQSLLLLLLPLLPPPLLAKQLTGTARTHRTSQRSPARPSPTDSCGPQEYWSPGHCCLLCPAGEHVREPCSHPHTRGQCDKCDPGTFTRLPNGLESCLLCGTCREDQDEVAECTATSNTRCQCRQGRFYKAPGDEEFCTRCSTCPEGTVVLQQCNSTADTVCGPPGPEGRHRLWLVGSFVIFSAVLGITIVTARTKKPKDGGFQPVCSGPPSSACSELESLEESE</sequence>
<dbReference type="InterPro" id="IPR034062">
    <property type="entry name" value="TNFRSF26_N"/>
</dbReference>
<evidence type="ECO:0000256" key="9">
    <source>
        <dbReference type="SAM" id="Phobius"/>
    </source>
</evidence>
<dbReference type="KEGG" id="pdic:118501457"/>
<keyword evidence="9" id="KW-1133">Transmembrane helix</keyword>
<dbReference type="PROSITE" id="PS50050">
    <property type="entry name" value="TNFR_NGFR_2"/>
    <property type="match status" value="2"/>
</dbReference>
<dbReference type="Proteomes" id="UP000504628">
    <property type="component" value="Chromosome 6"/>
</dbReference>
<protein>
    <submittedName>
        <fullName evidence="13">Tumor necrosis factor receptor superfamily member 23-like</fullName>
    </submittedName>
</protein>
<evidence type="ECO:0000256" key="8">
    <source>
        <dbReference type="SAM" id="MobiDB-lite"/>
    </source>
</evidence>
<feature type="region of interest" description="Disordered" evidence="8">
    <location>
        <begin position="211"/>
        <end position="234"/>
    </location>
</feature>
<feature type="disulfide bond" evidence="7">
    <location>
        <begin position="109"/>
        <end position="122"/>
    </location>
</feature>
<keyword evidence="12" id="KW-1185">Reference proteome</keyword>
<dbReference type="InterPro" id="IPR001368">
    <property type="entry name" value="TNFR/NGFR_Cys_rich_reg"/>
</dbReference>
<keyword evidence="10" id="KW-0732">Signal</keyword>
<comment type="subcellular location">
    <subcellularLocation>
        <location evidence="1">Membrane</location>
    </subcellularLocation>
</comment>
<dbReference type="PANTHER" id="PTHR46330:SF16">
    <property type="entry name" value="TUMOR NECROSIS FACTOR RECEPTOR SUPERFAMILY MEMBER 22"/>
    <property type="match status" value="1"/>
</dbReference>
<feature type="signal peptide" evidence="10">
    <location>
        <begin position="1"/>
        <end position="28"/>
    </location>
</feature>
<dbReference type="GO" id="GO:0009986">
    <property type="term" value="C:cell surface"/>
    <property type="evidence" value="ECO:0007669"/>
    <property type="project" value="TreeGrafter"/>
</dbReference>
<evidence type="ECO:0000313" key="12">
    <source>
        <dbReference type="Proteomes" id="UP000504628"/>
    </source>
</evidence>
<evidence type="ECO:0000256" key="10">
    <source>
        <dbReference type="SAM" id="SignalP"/>
    </source>
</evidence>
<feature type="region of interest" description="Disordered" evidence="8">
    <location>
        <begin position="32"/>
        <end position="55"/>
    </location>
</feature>
<evidence type="ECO:0000256" key="7">
    <source>
        <dbReference type="PROSITE-ProRule" id="PRU00206"/>
    </source>
</evidence>
<dbReference type="Gene3D" id="2.10.50.10">
    <property type="entry name" value="Tumor Necrosis Factor Receptor, subunit A, domain 2"/>
    <property type="match status" value="3"/>
</dbReference>
<dbReference type="InterPro" id="IPR052491">
    <property type="entry name" value="TNFRSF10"/>
</dbReference>
<feature type="domain" description="TNFR-Cys" evidence="11">
    <location>
        <begin position="131"/>
        <end position="171"/>
    </location>
</feature>
<evidence type="ECO:0000256" key="3">
    <source>
        <dbReference type="ARBA" id="ARBA00023136"/>
    </source>
</evidence>
<dbReference type="RefSeq" id="XP_035885922.1">
    <property type="nucleotide sequence ID" value="XM_036030029.1"/>
</dbReference>
<keyword evidence="4 7" id="KW-1015">Disulfide bond</keyword>
<evidence type="ECO:0000256" key="4">
    <source>
        <dbReference type="ARBA" id="ARBA00023157"/>
    </source>
</evidence>
<reference evidence="13" key="1">
    <citation type="submission" date="2025-08" db="UniProtKB">
        <authorList>
            <consortium name="RefSeq"/>
        </authorList>
    </citation>
    <scope>IDENTIFICATION</scope>
    <source>
        <tissue evidence="13">Muscle</tissue>
    </source>
</reference>
<organism evidence="12 13">
    <name type="scientific">Phyllostomus discolor</name>
    <name type="common">pale spear-nosed bat</name>
    <dbReference type="NCBI Taxonomy" id="89673"/>
    <lineage>
        <taxon>Eukaryota</taxon>
        <taxon>Metazoa</taxon>
        <taxon>Chordata</taxon>
        <taxon>Craniata</taxon>
        <taxon>Vertebrata</taxon>
        <taxon>Euteleostomi</taxon>
        <taxon>Mammalia</taxon>
        <taxon>Eutheria</taxon>
        <taxon>Laurasiatheria</taxon>
        <taxon>Chiroptera</taxon>
        <taxon>Yangochiroptera</taxon>
        <taxon>Phyllostomidae</taxon>
        <taxon>Phyllostominae</taxon>
        <taxon>Phyllostomus</taxon>
    </lineage>
</organism>
<gene>
    <name evidence="13" type="primary">LOC118501457</name>
</gene>
<evidence type="ECO:0000259" key="11">
    <source>
        <dbReference type="PROSITE" id="PS50050"/>
    </source>
</evidence>
<feature type="disulfide bond" evidence="7">
    <location>
        <begin position="132"/>
        <end position="147"/>
    </location>
</feature>